<keyword evidence="3" id="KW-1185">Reference proteome</keyword>
<evidence type="ECO:0000256" key="1">
    <source>
        <dbReference type="SAM" id="SignalP"/>
    </source>
</evidence>
<reference evidence="3" key="1">
    <citation type="submission" date="2016-10" db="EMBL/GenBank/DDBJ databases">
        <authorList>
            <person name="Varghese N."/>
            <person name="Submissions S."/>
        </authorList>
    </citation>
    <scope>NUCLEOTIDE SEQUENCE [LARGE SCALE GENOMIC DNA]</scope>
    <source>
        <strain evidence="3">Nm71</strain>
    </source>
</reference>
<gene>
    <name evidence="2" type="ORF">SAMN05216326_1398</name>
</gene>
<dbReference type="Proteomes" id="UP000199345">
    <property type="component" value="Unassembled WGS sequence"/>
</dbReference>
<evidence type="ECO:0000313" key="3">
    <source>
        <dbReference type="Proteomes" id="UP000199345"/>
    </source>
</evidence>
<organism evidence="2 3">
    <name type="scientific">Nitrosomonas marina</name>
    <dbReference type="NCBI Taxonomy" id="917"/>
    <lineage>
        <taxon>Bacteria</taxon>
        <taxon>Pseudomonadati</taxon>
        <taxon>Pseudomonadota</taxon>
        <taxon>Betaproteobacteria</taxon>
        <taxon>Nitrosomonadales</taxon>
        <taxon>Nitrosomonadaceae</taxon>
        <taxon>Nitrosomonas</taxon>
    </lineage>
</organism>
<evidence type="ECO:0000313" key="2">
    <source>
        <dbReference type="EMBL" id="SET58043.1"/>
    </source>
</evidence>
<feature type="chain" id="PRO_5011703874" description="TrbM protein" evidence="1">
    <location>
        <begin position="21"/>
        <end position="98"/>
    </location>
</feature>
<name>A0A1I0FJ68_9PROT</name>
<protein>
    <recommendedName>
        <fullName evidence="4">TrbM protein</fullName>
    </recommendedName>
</protein>
<dbReference type="OrthoDB" id="6904272at2"/>
<feature type="signal peptide" evidence="1">
    <location>
        <begin position="1"/>
        <end position="20"/>
    </location>
</feature>
<dbReference type="RefSeq" id="WP_090661379.1">
    <property type="nucleotide sequence ID" value="NZ_FOIA01000039.1"/>
</dbReference>
<sequence>MKKYFISFIVMLFLSAPAQAKDSCSTVLCMVGMLQGVGVVSECKGFVQDYFDIILFNSHGGISLNKTFKARGKFLGKCTSAGGWPDIINSKYGRQLGF</sequence>
<proteinExistence type="predicted"/>
<evidence type="ECO:0008006" key="4">
    <source>
        <dbReference type="Google" id="ProtNLM"/>
    </source>
</evidence>
<dbReference type="EMBL" id="FOIA01000039">
    <property type="protein sequence ID" value="SET58043.1"/>
    <property type="molecule type" value="Genomic_DNA"/>
</dbReference>
<keyword evidence="1" id="KW-0732">Signal</keyword>
<accession>A0A1I0FJ68</accession>
<dbReference type="AlphaFoldDB" id="A0A1I0FJ68"/>